<dbReference type="EC" id="3.6.4.-" evidence="12"/>
<proteinExistence type="inferred from homology"/>
<feature type="domain" description="Helicase C-terminal" evidence="10">
    <location>
        <begin position="232"/>
        <end position="382"/>
    </location>
</feature>
<dbReference type="EMBL" id="JBHULC010000039">
    <property type="protein sequence ID" value="MFD2524023.1"/>
    <property type="molecule type" value="Genomic_DNA"/>
</dbReference>
<dbReference type="PROSITE" id="PS51194">
    <property type="entry name" value="HELICASE_CTER"/>
    <property type="match status" value="1"/>
</dbReference>
<dbReference type="InterPro" id="IPR014001">
    <property type="entry name" value="Helicase_ATP-bd"/>
</dbReference>
<evidence type="ECO:0000256" key="6">
    <source>
        <dbReference type="PROSITE-ProRule" id="PRU00552"/>
    </source>
</evidence>
<dbReference type="Pfam" id="PF00271">
    <property type="entry name" value="Helicase_C"/>
    <property type="match status" value="1"/>
</dbReference>
<feature type="short sequence motif" description="Q motif" evidence="6">
    <location>
        <begin position="1"/>
        <end position="29"/>
    </location>
</feature>
<comment type="caution">
    <text evidence="12">The sequence shown here is derived from an EMBL/GenBank/DDBJ whole genome shotgun (WGS) entry which is preliminary data.</text>
</comment>
<comment type="similarity">
    <text evidence="5 7">Belongs to the DEAD box helicase family.</text>
</comment>
<dbReference type="InterPro" id="IPR027417">
    <property type="entry name" value="P-loop_NTPase"/>
</dbReference>
<evidence type="ECO:0000256" key="8">
    <source>
        <dbReference type="SAM" id="MobiDB-lite"/>
    </source>
</evidence>
<evidence type="ECO:0000313" key="13">
    <source>
        <dbReference type="Proteomes" id="UP001597510"/>
    </source>
</evidence>
<evidence type="ECO:0000256" key="4">
    <source>
        <dbReference type="ARBA" id="ARBA00022840"/>
    </source>
</evidence>
<name>A0ABW5JEC4_9BACT</name>
<protein>
    <submittedName>
        <fullName evidence="12">DEAD/DEAH box helicase</fullName>
        <ecNumber evidence="12">3.6.4.-</ecNumber>
    </submittedName>
</protein>
<evidence type="ECO:0000259" key="9">
    <source>
        <dbReference type="PROSITE" id="PS51192"/>
    </source>
</evidence>
<dbReference type="PROSITE" id="PS00039">
    <property type="entry name" value="DEAD_ATP_HELICASE"/>
    <property type="match status" value="1"/>
</dbReference>
<dbReference type="InterPro" id="IPR000629">
    <property type="entry name" value="RNA-helicase_DEAD-box_CS"/>
</dbReference>
<dbReference type="InterPro" id="IPR011545">
    <property type="entry name" value="DEAD/DEAH_box_helicase_dom"/>
</dbReference>
<dbReference type="GO" id="GO:0004386">
    <property type="term" value="F:helicase activity"/>
    <property type="evidence" value="ECO:0007669"/>
    <property type="project" value="UniProtKB-KW"/>
</dbReference>
<dbReference type="CDD" id="cd18787">
    <property type="entry name" value="SF2_C_DEAD"/>
    <property type="match status" value="1"/>
</dbReference>
<evidence type="ECO:0000259" key="10">
    <source>
        <dbReference type="PROSITE" id="PS51194"/>
    </source>
</evidence>
<dbReference type="Gene3D" id="3.40.50.300">
    <property type="entry name" value="P-loop containing nucleotide triphosphate hydrolases"/>
    <property type="match status" value="2"/>
</dbReference>
<keyword evidence="13" id="KW-1185">Reference proteome</keyword>
<evidence type="ECO:0000313" key="12">
    <source>
        <dbReference type="EMBL" id="MFD2524023.1"/>
    </source>
</evidence>
<dbReference type="InterPro" id="IPR014014">
    <property type="entry name" value="RNA_helicase_DEAD_Q_motif"/>
</dbReference>
<keyword evidence="2 7" id="KW-0378">Hydrolase</keyword>
<dbReference type="InterPro" id="IPR044742">
    <property type="entry name" value="DEAD/DEAH_RhlB"/>
</dbReference>
<evidence type="ECO:0000256" key="7">
    <source>
        <dbReference type="RuleBase" id="RU000492"/>
    </source>
</evidence>
<evidence type="ECO:0000256" key="3">
    <source>
        <dbReference type="ARBA" id="ARBA00022806"/>
    </source>
</evidence>
<dbReference type="InterPro" id="IPR001650">
    <property type="entry name" value="Helicase_C-like"/>
</dbReference>
<dbReference type="PROSITE" id="PS51192">
    <property type="entry name" value="HELICASE_ATP_BIND_1"/>
    <property type="match status" value="1"/>
</dbReference>
<feature type="region of interest" description="Disordered" evidence="8">
    <location>
        <begin position="372"/>
        <end position="415"/>
    </location>
</feature>
<dbReference type="InterPro" id="IPR050079">
    <property type="entry name" value="DEAD_box_RNA_helicase"/>
</dbReference>
<sequence length="415" mass="46720">MQFNELNLHENLLAGVDAMNFIQTSPVQELTIPIILAGKDLIASAQTGTGKTAAYLIPLLDQVIRTKSNHTSALVLVPTRELAKQIDEQIEGFSYFVDATSIAIYGGGKGEDWDQQRKALVQGADIIIATPGRLMAHMKSGEVKFDQIKCLVLDEADKMLDMGFADDILFILKHLPAKRQNLMFSATMPKKIRDFANKILRNPEEVKLATSKPAEGIDQQFYLANDMQKVPLLAHLLKDTNVESVIIFSSQKMMIDKIIRALTKLKWDARGISSDSTQQERENVLRDFKNKQYKILVATDVLSRGIDINNLSHVINFDVPRDAEDYIHRIGRTARAETTGTAITFINEKDQYRIANIERLLEKEVEKQNITESLGLGPAPEYKVSSPKTRFKKPSNNKNKSKRRNFRPARKPSEG</sequence>
<gene>
    <name evidence="12" type="ORF">ACFSR2_24190</name>
</gene>
<dbReference type="SMART" id="SM00490">
    <property type="entry name" value="HELICc"/>
    <property type="match status" value="1"/>
</dbReference>
<dbReference type="Proteomes" id="UP001597510">
    <property type="component" value="Unassembled WGS sequence"/>
</dbReference>
<dbReference type="CDD" id="cd00268">
    <property type="entry name" value="DEADc"/>
    <property type="match status" value="1"/>
</dbReference>
<evidence type="ECO:0000256" key="5">
    <source>
        <dbReference type="ARBA" id="ARBA00038437"/>
    </source>
</evidence>
<dbReference type="GO" id="GO:0016787">
    <property type="term" value="F:hydrolase activity"/>
    <property type="evidence" value="ECO:0007669"/>
    <property type="project" value="UniProtKB-KW"/>
</dbReference>
<keyword evidence="4 7" id="KW-0067">ATP-binding</keyword>
<dbReference type="Pfam" id="PF00270">
    <property type="entry name" value="DEAD"/>
    <property type="match status" value="1"/>
</dbReference>
<evidence type="ECO:0000256" key="1">
    <source>
        <dbReference type="ARBA" id="ARBA00022741"/>
    </source>
</evidence>
<dbReference type="PANTHER" id="PTHR47959">
    <property type="entry name" value="ATP-DEPENDENT RNA HELICASE RHLE-RELATED"/>
    <property type="match status" value="1"/>
</dbReference>
<dbReference type="RefSeq" id="WP_340238649.1">
    <property type="nucleotide sequence ID" value="NZ_JBBEWC010000010.1"/>
</dbReference>
<reference evidence="13" key="1">
    <citation type="journal article" date="2019" name="Int. J. Syst. Evol. Microbiol.">
        <title>The Global Catalogue of Microorganisms (GCM) 10K type strain sequencing project: providing services to taxonomists for standard genome sequencing and annotation.</title>
        <authorList>
            <consortium name="The Broad Institute Genomics Platform"/>
            <consortium name="The Broad Institute Genome Sequencing Center for Infectious Disease"/>
            <person name="Wu L."/>
            <person name="Ma J."/>
        </authorList>
    </citation>
    <scope>NUCLEOTIDE SEQUENCE [LARGE SCALE GENOMIC DNA]</scope>
    <source>
        <strain evidence="13">KCTC 52344</strain>
    </source>
</reference>
<dbReference type="SUPFAM" id="SSF52540">
    <property type="entry name" value="P-loop containing nucleoside triphosphate hydrolases"/>
    <property type="match status" value="1"/>
</dbReference>
<evidence type="ECO:0000256" key="2">
    <source>
        <dbReference type="ARBA" id="ARBA00022801"/>
    </source>
</evidence>
<organism evidence="12 13">
    <name type="scientific">Emticicia soli</name>
    <dbReference type="NCBI Taxonomy" id="2027878"/>
    <lineage>
        <taxon>Bacteria</taxon>
        <taxon>Pseudomonadati</taxon>
        <taxon>Bacteroidota</taxon>
        <taxon>Cytophagia</taxon>
        <taxon>Cytophagales</taxon>
        <taxon>Leadbetterellaceae</taxon>
        <taxon>Emticicia</taxon>
    </lineage>
</organism>
<accession>A0ABW5JEC4</accession>
<keyword evidence="3 7" id="KW-0347">Helicase</keyword>
<feature type="domain" description="DEAD-box RNA helicase Q" evidence="11">
    <location>
        <begin position="1"/>
        <end position="29"/>
    </location>
</feature>
<evidence type="ECO:0000259" key="11">
    <source>
        <dbReference type="PROSITE" id="PS51195"/>
    </source>
</evidence>
<dbReference type="PROSITE" id="PS51195">
    <property type="entry name" value="Q_MOTIF"/>
    <property type="match status" value="1"/>
</dbReference>
<feature type="domain" description="Helicase ATP-binding" evidence="9">
    <location>
        <begin position="32"/>
        <end position="206"/>
    </location>
</feature>
<dbReference type="SMART" id="SM00487">
    <property type="entry name" value="DEXDc"/>
    <property type="match status" value="1"/>
</dbReference>
<dbReference type="PANTHER" id="PTHR47959:SF13">
    <property type="entry name" value="ATP-DEPENDENT RNA HELICASE RHLE"/>
    <property type="match status" value="1"/>
</dbReference>
<keyword evidence="1 7" id="KW-0547">Nucleotide-binding</keyword>
<feature type="compositionally biased region" description="Basic residues" evidence="8">
    <location>
        <begin position="389"/>
        <end position="415"/>
    </location>
</feature>